<reference evidence="1" key="1">
    <citation type="journal article" date="2014" name="Front. Microbiol.">
        <title>High frequency of phylogenetically diverse reductive dehalogenase-homologous genes in deep subseafloor sedimentary metagenomes.</title>
        <authorList>
            <person name="Kawai M."/>
            <person name="Futagami T."/>
            <person name="Toyoda A."/>
            <person name="Takaki Y."/>
            <person name="Nishi S."/>
            <person name="Hori S."/>
            <person name="Arai W."/>
            <person name="Tsubouchi T."/>
            <person name="Morono Y."/>
            <person name="Uchiyama I."/>
            <person name="Ito T."/>
            <person name="Fujiyama A."/>
            <person name="Inagaki F."/>
            <person name="Takami H."/>
        </authorList>
    </citation>
    <scope>NUCLEOTIDE SEQUENCE</scope>
    <source>
        <strain evidence="1">Expedition CK06-06</strain>
    </source>
</reference>
<protein>
    <submittedName>
        <fullName evidence="1">Uncharacterized protein</fullName>
    </submittedName>
</protein>
<evidence type="ECO:0000313" key="1">
    <source>
        <dbReference type="EMBL" id="GAG46614.1"/>
    </source>
</evidence>
<proteinExistence type="predicted"/>
<dbReference type="EMBL" id="BARS01058229">
    <property type="protein sequence ID" value="GAG46614.1"/>
    <property type="molecule type" value="Genomic_DNA"/>
</dbReference>
<comment type="caution">
    <text evidence="1">The sequence shown here is derived from an EMBL/GenBank/DDBJ whole genome shotgun (WGS) entry which is preliminary data.</text>
</comment>
<accession>X0XTR2</accession>
<sequence>MGIKAIARLAPVHVVYTISAGEAADCQIFVADQDYEIMDVRETHSTAGASSTTLDVG</sequence>
<feature type="non-terminal residue" evidence="1">
    <location>
        <position position="57"/>
    </location>
</feature>
<organism evidence="1">
    <name type="scientific">marine sediment metagenome</name>
    <dbReference type="NCBI Taxonomy" id="412755"/>
    <lineage>
        <taxon>unclassified sequences</taxon>
        <taxon>metagenomes</taxon>
        <taxon>ecological metagenomes</taxon>
    </lineage>
</organism>
<dbReference type="AlphaFoldDB" id="X0XTR2"/>
<name>X0XTR2_9ZZZZ</name>
<gene>
    <name evidence="1" type="ORF">S01H1_85023</name>
</gene>